<accession>A0A6C0JRE5</accession>
<reference evidence="2" key="1">
    <citation type="journal article" date="2020" name="Nature">
        <title>Giant virus diversity and host interactions through global metagenomics.</title>
        <authorList>
            <person name="Schulz F."/>
            <person name="Roux S."/>
            <person name="Paez-Espino D."/>
            <person name="Jungbluth S."/>
            <person name="Walsh D.A."/>
            <person name="Denef V.J."/>
            <person name="McMahon K.D."/>
            <person name="Konstantinidis K.T."/>
            <person name="Eloe-Fadrosh E.A."/>
            <person name="Kyrpides N.C."/>
            <person name="Woyke T."/>
        </authorList>
    </citation>
    <scope>NUCLEOTIDE SEQUENCE</scope>
    <source>
        <strain evidence="2">GVMAG-S-1062768-28</strain>
    </source>
</reference>
<dbReference type="EMBL" id="MN740695">
    <property type="protein sequence ID" value="QHU08139.1"/>
    <property type="molecule type" value="Genomic_DNA"/>
</dbReference>
<protein>
    <submittedName>
        <fullName evidence="2">Uncharacterized protein</fullName>
    </submittedName>
</protein>
<evidence type="ECO:0000313" key="2">
    <source>
        <dbReference type="EMBL" id="QHU08139.1"/>
    </source>
</evidence>
<feature type="coiled-coil region" evidence="1">
    <location>
        <begin position="98"/>
        <end position="125"/>
    </location>
</feature>
<name>A0A6C0JRE5_9ZZZZ</name>
<keyword evidence="1" id="KW-0175">Coiled coil</keyword>
<proteinExistence type="predicted"/>
<evidence type="ECO:0000256" key="1">
    <source>
        <dbReference type="SAM" id="Coils"/>
    </source>
</evidence>
<dbReference type="AlphaFoldDB" id="A0A6C0JRE5"/>
<sequence length="173" mass="20161">MKNNHKKSNIYNNYMSNNPSIKKAKFKVGDIICKTVYPGSDTWHQVCEVLAVAPREYRLRPIQSKTSQHDWSMTSMISGASYLSRGGWEEEQTKIFRERTLEQEKKDKENAMRKMIREIVKEELAAMGYSIIPINSSFEGPFKTPHERKFDVEAYEDGDFDFADDDIHTHVDM</sequence>
<organism evidence="2">
    <name type="scientific">viral metagenome</name>
    <dbReference type="NCBI Taxonomy" id="1070528"/>
    <lineage>
        <taxon>unclassified sequences</taxon>
        <taxon>metagenomes</taxon>
        <taxon>organismal metagenomes</taxon>
    </lineage>
</organism>